<dbReference type="Pfam" id="PF13236">
    <property type="entry name" value="CLU"/>
    <property type="match status" value="1"/>
</dbReference>
<keyword evidence="1 2" id="KW-0963">Cytoplasm</keyword>
<feature type="compositionally biased region" description="Basic and acidic residues" evidence="4">
    <location>
        <begin position="666"/>
        <end position="680"/>
    </location>
</feature>
<dbReference type="Pfam" id="PF13424">
    <property type="entry name" value="TPR_12"/>
    <property type="match status" value="2"/>
</dbReference>
<reference evidence="6 7" key="1">
    <citation type="journal article" date="2013" name="Fungal Biol.">
        <title>Analysis of microsatellite markers in the genome of the plant pathogen Ceratocystis fimbriata.</title>
        <authorList>
            <person name="Simpson M.C."/>
            <person name="Wilken P.M."/>
            <person name="Coetzee M.P."/>
            <person name="Wingfield M.J."/>
            <person name="Wingfield B.D."/>
        </authorList>
    </citation>
    <scope>NUCLEOTIDE SEQUENCE [LARGE SCALE GENOMIC DNA]</scope>
    <source>
        <strain evidence="6 7">CBS 114723</strain>
    </source>
</reference>
<dbReference type="SMART" id="SM00028">
    <property type="entry name" value="TPR"/>
    <property type="match status" value="2"/>
</dbReference>
<dbReference type="Pfam" id="PF12807">
    <property type="entry name" value="eIF3_p135"/>
    <property type="match status" value="1"/>
</dbReference>
<dbReference type="GO" id="GO:0003729">
    <property type="term" value="F:mRNA binding"/>
    <property type="evidence" value="ECO:0007669"/>
    <property type="project" value="TreeGrafter"/>
</dbReference>
<feature type="compositionally biased region" description="Basic residues" evidence="4">
    <location>
        <begin position="1276"/>
        <end position="1289"/>
    </location>
</feature>
<reference evidence="6 7" key="2">
    <citation type="journal article" date="2013" name="IMA Fungus">
        <title>IMA Genome-F 1: Ceratocystis fimbriata: Draft nuclear genome sequence for the plant pathogen, Ceratocystis fimbriata.</title>
        <authorList>
            <person name="Wilken P.M."/>
            <person name="Steenkamp E.T."/>
            <person name="Wingfield M.J."/>
            <person name="de Beer Z.W."/>
            <person name="Wingfield B.D."/>
        </authorList>
    </citation>
    <scope>NUCLEOTIDE SEQUENCE [LARGE SCALE GENOMIC DNA]</scope>
    <source>
        <strain evidence="6 7">CBS 114723</strain>
    </source>
</reference>
<dbReference type="InterPro" id="IPR027523">
    <property type="entry name" value="CLU_prot"/>
</dbReference>
<evidence type="ECO:0000256" key="1">
    <source>
        <dbReference type="ARBA" id="ARBA00022490"/>
    </source>
</evidence>
<dbReference type="InterPro" id="IPR025697">
    <property type="entry name" value="CLU_dom"/>
</dbReference>
<feature type="region of interest" description="Disordered" evidence="4">
    <location>
        <begin position="931"/>
        <end position="951"/>
    </location>
</feature>
<name>A0A2C5X2X5_9PEZI</name>
<dbReference type="InterPro" id="IPR019734">
    <property type="entry name" value="TPR_rpt"/>
</dbReference>
<accession>A0A2C5X2X5</accession>
<feature type="domain" description="Clu" evidence="5">
    <location>
        <begin position="339"/>
        <end position="589"/>
    </location>
</feature>
<dbReference type="Gene3D" id="1.25.40.10">
    <property type="entry name" value="Tetratricopeptide repeat domain"/>
    <property type="match status" value="2"/>
</dbReference>
<dbReference type="CDD" id="cd15466">
    <property type="entry name" value="CLU-central"/>
    <property type="match status" value="1"/>
</dbReference>
<feature type="repeat" description="TPR" evidence="3">
    <location>
        <begin position="1029"/>
        <end position="1062"/>
    </location>
</feature>
<dbReference type="Proteomes" id="UP000222788">
    <property type="component" value="Unassembled WGS sequence"/>
</dbReference>
<evidence type="ECO:0000259" key="5">
    <source>
        <dbReference type="PROSITE" id="PS51823"/>
    </source>
</evidence>
<comment type="function">
    <text evidence="2">mRNA-binding protein involved in proper cytoplasmic distribution of mitochondria.</text>
</comment>
<feature type="region of interest" description="Disordered" evidence="4">
    <location>
        <begin position="1242"/>
        <end position="1289"/>
    </location>
</feature>
<sequence length="1289" mass="143297">MTASTEKEPQEQEPVEAVDDGEVVADIGADEIENDVQEQMIELLVKLPQEPFQMGVAPHCHSLLTCLPQVSTQEQIHEIRQSIIDSPDAYQYTCFHLEFNGQRITDFVPLGSIEGILEKPEVTLVEDPYTEKEARIHIVRTRELIGAATERIEATQGVTPGITLLETVDAQNSIDFQELLTETPESPVKPIPVGVYDFSSEPTPSEFVPTPVQSAPKTIKALSISPWNPPPHNLRQKGHLLYLMFTTLEGEQFQVTSHVSGFYISKTSNAKFDPFPRPPPKAASSHSLMTLIGMVSPGFKAAFEELQAYNNRRDALATFQCTNAIPAAPWLVPSATTVQSNHSSDMIRSQEGFIMSGVDNTDSLRDWNEEFQSAKELPRVTVPDRVFRERLLSKLYADYVEAATKGAIMVARGEIAPLNPTELTDAQIFVHNNVFFSFGADGVGTFTSEGGDEAARVATGKDVAGVRLVNQLDIDGIYTAATVVVDYLGKRVVGQSIVPGIFRQRDPGENQIDYGGVEGKEVVAADQRFAEPFAKLSKALKVKAHPVWDKDGKRFDLEASVETKGLMGTDGRKYVLDLYRVTPLDLTWMEGPDYPHRMTVLRTELVDIYARQKMKEWAEAKYKEHSDAQKAKADAAIKSTEEGDASKEEKEEAEEAEEKAEENGGEVEKAEKKESDLEPKEKFNLNIADFEFSLNPDVYSGQMPQTEEETEELDNDEDRVREVCDYLLEQAIPNLLKDLAESDIGFPMDSPSLSLMLHKRGINIRYLGKIIEQATDSRLEALRILGQQDMIARAFKHVSRRYMADLPFVLATSCYAHLLNCLLGWRVTRTPEADVDESLQSLYPDANMEFVKVTTDSIKAEIAQNVTERFRFTLPEDWLENVKPVQLLREISISLGLQIEAKTYNFGLPKAQGFQSDMAIAAASATPNAAAHTTGASEGGKKKKGKKAREASPDVVTKKVLNVTFMAEDIVNIVPVIKHSTPRSALAEEAFEAGRISILQGQRKLGQELLLESLSLHEQIYGILHPEVARVYNSLSTIYYQMDEKQIAIELARKAIVVSERTLGVDSPETLLNYLNLSLFMHQMGRSDIALAYAKHALKLWKLVYGVNHPDQITAMNNAAVMLQQLKEYHESRRWFEESLRVCEGIFGEDSVNSATLQFQLSQALALDSDAKAAVTRMRKSFNIFAAHLGKEDKNTKEAEAWLERLTQNAVTLAKQEKFLEARGIRPESLLKNRLNGGAGIAGRTLDSEASKTPNVDGRSIDDLVSYIEGPGHGSSSKKGRSRGGKQRK</sequence>
<dbReference type="PROSITE" id="PS50005">
    <property type="entry name" value="TPR"/>
    <property type="match status" value="1"/>
</dbReference>
<dbReference type="PROSITE" id="PS51823">
    <property type="entry name" value="CLU"/>
    <property type="match status" value="1"/>
</dbReference>
<dbReference type="GO" id="GO:0005737">
    <property type="term" value="C:cytoplasm"/>
    <property type="evidence" value="ECO:0007669"/>
    <property type="project" value="UniProtKB-SubCell"/>
</dbReference>
<comment type="caution">
    <text evidence="6">The sequence shown here is derived from an EMBL/GenBank/DDBJ whole genome shotgun (WGS) entry which is preliminary data.</text>
</comment>
<comment type="similarity">
    <text evidence="2">Belongs to the CLU family.</text>
</comment>
<keyword evidence="3" id="KW-0802">TPR repeat</keyword>
<dbReference type="FunFam" id="1.25.40.10:FF:000293">
    <property type="entry name" value="Clustered mitochondria protein homolog"/>
    <property type="match status" value="1"/>
</dbReference>
<protein>
    <recommendedName>
        <fullName evidence="2">Clustered mitochondria protein homolog</fullName>
    </recommendedName>
    <alternativeName>
        <fullName evidence="2">Protein TIF31 homolog</fullName>
    </alternativeName>
</protein>
<proteinExistence type="inferred from homology"/>
<dbReference type="GO" id="GO:0007005">
    <property type="term" value="P:mitochondrion organization"/>
    <property type="evidence" value="ECO:0007669"/>
    <property type="project" value="UniProtKB-UniRule"/>
</dbReference>
<dbReference type="InterPro" id="IPR028275">
    <property type="entry name" value="CLU_N"/>
</dbReference>
<dbReference type="SUPFAM" id="SSF103107">
    <property type="entry name" value="Hypothetical protein c14orf129, hspc210"/>
    <property type="match status" value="1"/>
</dbReference>
<dbReference type="GO" id="GO:0048312">
    <property type="term" value="P:intracellular distribution of mitochondria"/>
    <property type="evidence" value="ECO:0007669"/>
    <property type="project" value="TreeGrafter"/>
</dbReference>
<dbReference type="PANTHER" id="PTHR12601:SF6">
    <property type="entry name" value="CLUSTERED MITOCHONDRIA PROTEIN HOMOLOG"/>
    <property type="match status" value="1"/>
</dbReference>
<dbReference type="Pfam" id="PF13374">
    <property type="entry name" value="TPR_10"/>
    <property type="match status" value="1"/>
</dbReference>
<keyword evidence="2" id="KW-0694">RNA-binding</keyword>
<dbReference type="HAMAP" id="MF_03013">
    <property type="entry name" value="CLU"/>
    <property type="match status" value="1"/>
</dbReference>
<evidence type="ECO:0000256" key="2">
    <source>
        <dbReference type="HAMAP-Rule" id="MF_03013"/>
    </source>
</evidence>
<gene>
    <name evidence="6" type="primary">clu1</name>
    <name evidence="2" type="synonym">CLU1</name>
    <name evidence="2" type="synonym">TIF31</name>
    <name evidence="6" type="ORF">CFIMG_003331RA</name>
</gene>
<feature type="compositionally biased region" description="Basic and acidic residues" evidence="4">
    <location>
        <begin position="621"/>
        <end position="650"/>
    </location>
</feature>
<comment type="subcellular location">
    <subcellularLocation>
        <location evidence="2">Cytoplasm</location>
    </subcellularLocation>
</comment>
<comment type="subunit">
    <text evidence="2">May associate with the eukaryotic translation initiation factor 3 (eIF-3) complex.</text>
</comment>
<dbReference type="EMBL" id="APWK03000073">
    <property type="protein sequence ID" value="PHH52234.1"/>
    <property type="molecule type" value="Genomic_DNA"/>
</dbReference>
<evidence type="ECO:0000313" key="7">
    <source>
        <dbReference type="Proteomes" id="UP000222788"/>
    </source>
</evidence>
<evidence type="ECO:0000313" key="6">
    <source>
        <dbReference type="EMBL" id="PHH52234.1"/>
    </source>
</evidence>
<feature type="compositionally biased region" description="Acidic residues" evidence="4">
    <location>
        <begin position="651"/>
        <end position="665"/>
    </location>
</feature>
<dbReference type="STRING" id="1035309.A0A2C5X2X5"/>
<dbReference type="InterPro" id="IPR011990">
    <property type="entry name" value="TPR-like_helical_dom_sf"/>
</dbReference>
<dbReference type="InterPro" id="IPR033646">
    <property type="entry name" value="CLU-central"/>
</dbReference>
<organism evidence="6 7">
    <name type="scientific">Ceratocystis fimbriata CBS 114723</name>
    <dbReference type="NCBI Taxonomy" id="1035309"/>
    <lineage>
        <taxon>Eukaryota</taxon>
        <taxon>Fungi</taxon>
        <taxon>Dikarya</taxon>
        <taxon>Ascomycota</taxon>
        <taxon>Pezizomycotina</taxon>
        <taxon>Sordariomycetes</taxon>
        <taxon>Hypocreomycetidae</taxon>
        <taxon>Microascales</taxon>
        <taxon>Ceratocystidaceae</taxon>
        <taxon>Ceratocystis</taxon>
    </lineage>
</organism>
<feature type="region of interest" description="Disordered" evidence="4">
    <location>
        <begin position="621"/>
        <end position="680"/>
    </location>
</feature>
<evidence type="ECO:0000256" key="4">
    <source>
        <dbReference type="SAM" id="MobiDB-lite"/>
    </source>
</evidence>
<keyword evidence="7" id="KW-1185">Reference proteome</keyword>
<dbReference type="OrthoDB" id="1414216at2759"/>
<dbReference type="SUPFAM" id="SSF48452">
    <property type="entry name" value="TPR-like"/>
    <property type="match status" value="1"/>
</dbReference>
<evidence type="ECO:0000256" key="3">
    <source>
        <dbReference type="PROSITE-ProRule" id="PRU00339"/>
    </source>
</evidence>
<dbReference type="InterPro" id="IPR023231">
    <property type="entry name" value="GSKIP_dom_sf"/>
</dbReference>
<dbReference type="Pfam" id="PF15044">
    <property type="entry name" value="CLU_N"/>
    <property type="match status" value="1"/>
</dbReference>
<dbReference type="PANTHER" id="PTHR12601">
    <property type="entry name" value="EUKARYOTIC TRANSLATION INITIATION FACTOR 3 SUBUNIT EIF-3"/>
    <property type="match status" value="1"/>
</dbReference>